<dbReference type="EMBL" id="VFSS01000002">
    <property type="protein sequence ID" value="TPE57721.1"/>
    <property type="molecule type" value="Genomic_DNA"/>
</dbReference>
<evidence type="ECO:0000256" key="1">
    <source>
        <dbReference type="SAM" id="Phobius"/>
    </source>
</evidence>
<evidence type="ECO:0000313" key="2">
    <source>
        <dbReference type="EMBL" id="TPE57721.1"/>
    </source>
</evidence>
<feature type="transmembrane region" description="Helical" evidence="1">
    <location>
        <begin position="76"/>
        <end position="96"/>
    </location>
</feature>
<dbReference type="AlphaFoldDB" id="A0A501XAZ7"/>
<dbReference type="Proteomes" id="UP000319776">
    <property type="component" value="Unassembled WGS sequence"/>
</dbReference>
<organism evidence="2 3">
    <name type="scientific">[Mycoplasma] falconis</name>
    <dbReference type="NCBI Taxonomy" id="92403"/>
    <lineage>
        <taxon>Bacteria</taxon>
        <taxon>Bacillati</taxon>
        <taxon>Mycoplasmatota</taxon>
        <taxon>Mycoplasmoidales</taxon>
        <taxon>Metamycoplasmataceae</taxon>
        <taxon>Metamycoplasma</taxon>
    </lineage>
</organism>
<feature type="transmembrane region" description="Helical" evidence="1">
    <location>
        <begin position="131"/>
        <end position="155"/>
    </location>
</feature>
<gene>
    <name evidence="2" type="ORF">FJO69_00795</name>
</gene>
<feature type="transmembrane region" description="Helical" evidence="1">
    <location>
        <begin position="108"/>
        <end position="125"/>
    </location>
</feature>
<keyword evidence="3" id="KW-1185">Reference proteome</keyword>
<reference evidence="2 3" key="1">
    <citation type="submission" date="2019-06" db="EMBL/GenBank/DDBJ databases">
        <title>Mycoplasma falconis type strain whole genome sequence.</title>
        <authorList>
            <person name="Spergser J."/>
        </authorList>
    </citation>
    <scope>NUCLEOTIDE SEQUENCE [LARGE SCALE GENOMIC DNA]</scope>
    <source>
        <strain evidence="2 3">ATCC 51372</strain>
    </source>
</reference>
<dbReference type="OrthoDB" id="398245at2"/>
<comment type="caution">
    <text evidence="2">The sequence shown here is derived from an EMBL/GenBank/DDBJ whole genome shotgun (WGS) entry which is preliminary data.</text>
</comment>
<evidence type="ECO:0000313" key="3">
    <source>
        <dbReference type="Proteomes" id="UP000319776"/>
    </source>
</evidence>
<keyword evidence="1" id="KW-0472">Membrane</keyword>
<protein>
    <submittedName>
        <fullName evidence="2">Uncharacterized protein</fullName>
    </submittedName>
</protein>
<feature type="transmembrane region" description="Helical" evidence="1">
    <location>
        <begin position="36"/>
        <end position="56"/>
    </location>
</feature>
<keyword evidence="1" id="KW-0812">Transmembrane</keyword>
<proteinExistence type="predicted"/>
<name>A0A501XAZ7_9BACT</name>
<keyword evidence="1" id="KW-1133">Transmembrane helix</keyword>
<accession>A0A501XAZ7</accession>
<sequence>MGVFMSNNDKWKNKKINVKNYEVQAKKPRKELSKSWKIALTALFLFAIPSFLMMLFVGKDGWVFAATKDFSRWGLVFPIALIVLTVQLTILFLLIFKFKKLPVESLNFLFPIAFAMASFIVSSGVDSKDWFIRVLPAVGMALLAVPVILINKAVIKSKEKKQRAQILAEERKNKTLLD</sequence>